<dbReference type="InterPro" id="IPR004370">
    <property type="entry name" value="4-OT-like_dom"/>
</dbReference>
<accession>F2J4K8</accession>
<dbReference type="GO" id="GO:0016853">
    <property type="term" value="F:isomerase activity"/>
    <property type="evidence" value="ECO:0007669"/>
    <property type="project" value="UniProtKB-KW"/>
</dbReference>
<feature type="domain" description="SnoaL-like" evidence="3">
    <location>
        <begin position="71"/>
        <end position="172"/>
    </location>
</feature>
<dbReference type="EMBL" id="CP002568">
    <property type="protein sequence ID" value="ADZ72260.1"/>
    <property type="molecule type" value="Genomic_DNA"/>
</dbReference>
<proteinExistence type="predicted"/>
<keyword evidence="5" id="KW-1185">Reference proteome</keyword>
<reference evidence="4 5" key="1">
    <citation type="journal article" date="2011" name="J. Bacteriol.">
        <title>Complete genome sequence of Polymorphum gilvum SL003B-26A1T, a crude oil-degrading bacterium from oil-polluted saline soil.</title>
        <authorList>
            <person name="Li S.G."/>
            <person name="Tang Y.Q."/>
            <person name="Nie Y."/>
            <person name="Cai M."/>
            <person name="Wu X.L."/>
        </authorList>
    </citation>
    <scope>NUCLEOTIDE SEQUENCE [LARGE SCALE GENOMIC DNA]</scope>
    <source>
        <strain evidence="5">LMG 25793 / CGMCC 1.9160 / SL003B-26A1</strain>
    </source>
</reference>
<dbReference type="STRING" id="991905.SL003B_3840"/>
<evidence type="ECO:0000259" key="2">
    <source>
        <dbReference type="Pfam" id="PF01361"/>
    </source>
</evidence>
<dbReference type="SUPFAM" id="SSF55331">
    <property type="entry name" value="Tautomerase/MIF"/>
    <property type="match status" value="1"/>
</dbReference>
<sequence length="185" mass="20481">MPIVRVTVIEGYEDEVRQRLARALTQAVRSTIAAPIDAITVAIEEVKPANYMRGGRTRVPGPALPDPAVLVRGFLEAMEARDLARASGFLAPEFRMTFPGGATFSSLEELIAWAKPRYRFVRKSYDRFETLAGDSGSTVYCYGTLAGEWPDGTAFSGIRFIDRFELRDGLIVGQMVWNDLAESAR</sequence>
<dbReference type="RefSeq" id="WP_013654570.1">
    <property type="nucleotide sequence ID" value="NC_015259.1"/>
</dbReference>
<keyword evidence="1" id="KW-0413">Isomerase</keyword>
<dbReference type="HOGENOM" id="CLU_102970_0_0_5"/>
<evidence type="ECO:0000313" key="4">
    <source>
        <dbReference type="EMBL" id="ADZ72260.1"/>
    </source>
</evidence>
<dbReference type="InterPro" id="IPR032710">
    <property type="entry name" value="NTF2-like_dom_sf"/>
</dbReference>
<organism evidence="4 5">
    <name type="scientific">Polymorphum gilvum (strain LMG 25793 / CGMCC 1.9160 / SL003B-26A1)</name>
    <dbReference type="NCBI Taxonomy" id="991905"/>
    <lineage>
        <taxon>Bacteria</taxon>
        <taxon>Pseudomonadati</taxon>
        <taxon>Pseudomonadota</taxon>
        <taxon>Alphaproteobacteria</taxon>
        <taxon>Rhodobacterales</taxon>
        <taxon>Paracoccaceae</taxon>
        <taxon>Polymorphum</taxon>
    </lineage>
</organism>
<dbReference type="InterPro" id="IPR037401">
    <property type="entry name" value="SnoaL-like"/>
</dbReference>
<evidence type="ECO:0000313" key="5">
    <source>
        <dbReference type="Proteomes" id="UP000008130"/>
    </source>
</evidence>
<dbReference type="OrthoDB" id="8635217at2"/>
<dbReference type="InterPro" id="IPR014347">
    <property type="entry name" value="Tautomerase/MIF_sf"/>
</dbReference>
<protein>
    <submittedName>
        <fullName evidence="4">Tautomerase, putative</fullName>
    </submittedName>
</protein>
<evidence type="ECO:0000256" key="1">
    <source>
        <dbReference type="ARBA" id="ARBA00023235"/>
    </source>
</evidence>
<dbReference type="SUPFAM" id="SSF54427">
    <property type="entry name" value="NTF2-like"/>
    <property type="match status" value="1"/>
</dbReference>
<dbReference type="Gene3D" id="3.30.429.10">
    <property type="entry name" value="Macrophage Migration Inhibitory Factor"/>
    <property type="match status" value="1"/>
</dbReference>
<dbReference type="eggNOG" id="COG1942">
    <property type="taxonomic scope" value="Bacteria"/>
</dbReference>
<gene>
    <name evidence="4" type="ordered locus">SL003B_3840</name>
</gene>
<dbReference type="Proteomes" id="UP000008130">
    <property type="component" value="Chromosome"/>
</dbReference>
<dbReference type="Gene3D" id="3.10.450.50">
    <property type="match status" value="1"/>
</dbReference>
<feature type="domain" description="4-oxalocrotonate tautomerase-like" evidence="2">
    <location>
        <begin position="2"/>
        <end position="55"/>
    </location>
</feature>
<dbReference type="KEGG" id="pgv:SL003B_3840"/>
<name>F2J4K8_POLGS</name>
<dbReference type="PATRIC" id="fig|991905.3.peg.3958"/>
<dbReference type="Pfam" id="PF12680">
    <property type="entry name" value="SnoaL_2"/>
    <property type="match status" value="1"/>
</dbReference>
<evidence type="ECO:0000259" key="3">
    <source>
        <dbReference type="Pfam" id="PF12680"/>
    </source>
</evidence>
<dbReference type="AlphaFoldDB" id="F2J4K8"/>
<dbReference type="Pfam" id="PF01361">
    <property type="entry name" value="Tautomerase"/>
    <property type="match status" value="1"/>
</dbReference>